<dbReference type="Proteomes" id="UP001056120">
    <property type="component" value="Linkage Group LG19"/>
</dbReference>
<accession>A0ACB9DEW8</accession>
<dbReference type="EMBL" id="CM042036">
    <property type="protein sequence ID" value="KAI3745189.1"/>
    <property type="molecule type" value="Genomic_DNA"/>
</dbReference>
<keyword evidence="2" id="KW-1185">Reference proteome</keyword>
<gene>
    <name evidence="1" type="ORF">L1987_58295</name>
</gene>
<proteinExistence type="predicted"/>
<reference evidence="1 2" key="2">
    <citation type="journal article" date="2022" name="Mol. Ecol. Resour.">
        <title>The genomes of chicory, endive, great burdock and yacon provide insights into Asteraceae paleo-polyploidization history and plant inulin production.</title>
        <authorList>
            <person name="Fan W."/>
            <person name="Wang S."/>
            <person name="Wang H."/>
            <person name="Wang A."/>
            <person name="Jiang F."/>
            <person name="Liu H."/>
            <person name="Zhao H."/>
            <person name="Xu D."/>
            <person name="Zhang Y."/>
        </authorList>
    </citation>
    <scope>NUCLEOTIDE SEQUENCE [LARGE SCALE GENOMIC DNA]</scope>
    <source>
        <strain evidence="2">cv. Yunnan</strain>
        <tissue evidence="1">Leaves</tissue>
    </source>
</reference>
<organism evidence="1 2">
    <name type="scientific">Smallanthus sonchifolius</name>
    <dbReference type="NCBI Taxonomy" id="185202"/>
    <lineage>
        <taxon>Eukaryota</taxon>
        <taxon>Viridiplantae</taxon>
        <taxon>Streptophyta</taxon>
        <taxon>Embryophyta</taxon>
        <taxon>Tracheophyta</taxon>
        <taxon>Spermatophyta</taxon>
        <taxon>Magnoliopsida</taxon>
        <taxon>eudicotyledons</taxon>
        <taxon>Gunneridae</taxon>
        <taxon>Pentapetalae</taxon>
        <taxon>asterids</taxon>
        <taxon>campanulids</taxon>
        <taxon>Asterales</taxon>
        <taxon>Asteraceae</taxon>
        <taxon>Asteroideae</taxon>
        <taxon>Heliantheae alliance</taxon>
        <taxon>Millerieae</taxon>
        <taxon>Smallanthus</taxon>
    </lineage>
</organism>
<reference evidence="2" key="1">
    <citation type="journal article" date="2022" name="Mol. Ecol. Resour.">
        <title>The genomes of chicory, endive, great burdock and yacon provide insights into Asteraceae palaeo-polyploidization history and plant inulin production.</title>
        <authorList>
            <person name="Fan W."/>
            <person name="Wang S."/>
            <person name="Wang H."/>
            <person name="Wang A."/>
            <person name="Jiang F."/>
            <person name="Liu H."/>
            <person name="Zhao H."/>
            <person name="Xu D."/>
            <person name="Zhang Y."/>
        </authorList>
    </citation>
    <scope>NUCLEOTIDE SEQUENCE [LARGE SCALE GENOMIC DNA]</scope>
    <source>
        <strain evidence="2">cv. Yunnan</strain>
    </source>
</reference>
<evidence type="ECO:0000313" key="1">
    <source>
        <dbReference type="EMBL" id="KAI3745189.1"/>
    </source>
</evidence>
<sequence length="84" mass="9696">MELHGLLSYTFFLLFFFVIAGFRPTKRFVFGDSYSDTGNNPKSLASSWKAPYGVTFPRKPVERYSDGRVLTDYKTECRNAWKAP</sequence>
<name>A0ACB9DEW8_9ASTR</name>
<evidence type="ECO:0000313" key="2">
    <source>
        <dbReference type="Proteomes" id="UP001056120"/>
    </source>
</evidence>
<protein>
    <submittedName>
        <fullName evidence="1">Uncharacterized protein</fullName>
    </submittedName>
</protein>
<comment type="caution">
    <text evidence="1">The sequence shown here is derived from an EMBL/GenBank/DDBJ whole genome shotgun (WGS) entry which is preliminary data.</text>
</comment>